<evidence type="ECO:0000256" key="2">
    <source>
        <dbReference type="ARBA" id="ARBA00022676"/>
    </source>
</evidence>
<dbReference type="EMBL" id="JBHTHZ010000014">
    <property type="protein sequence ID" value="MFD0795250.1"/>
    <property type="molecule type" value="Genomic_DNA"/>
</dbReference>
<evidence type="ECO:0000313" key="9">
    <source>
        <dbReference type="Proteomes" id="UP001597010"/>
    </source>
</evidence>
<gene>
    <name evidence="8" type="ORF">ACFQZX_16635</name>
</gene>
<keyword evidence="2 6" id="KW-0328">Glycosyltransferase</keyword>
<comment type="caution">
    <text evidence="6">Lacks conserved residue(s) required for the propagation of feature annotation.</text>
</comment>
<sequence length="215" mass="24971">MPEILIDKIWLYRVVHIENVAHILGNGLTTKSHEKADPNYMNIGDSKLVKQRSDYPVGVIPPGGVLGDYVPFYLGPLSPMLLNIKTGHRGITKRPQTEIVYLCCNLQFVIHHCNEWCFTDGHAKDALTSFYNDLNFLDQIDWNLVKERYWKNTEEYTDKMRRKQAEFLVKHEVPTSCISHIIVYDAEASTSIQKLIDELNLNIKVWINPKGRFYY</sequence>
<evidence type="ECO:0000256" key="4">
    <source>
        <dbReference type="ARBA" id="ARBA00022695"/>
    </source>
</evidence>
<feature type="active site" evidence="6">
    <location>
        <position position="166"/>
    </location>
</feature>
<evidence type="ECO:0000259" key="7">
    <source>
        <dbReference type="PROSITE" id="PS52018"/>
    </source>
</evidence>
<proteinExistence type="inferred from homology"/>
<dbReference type="Pfam" id="PF14487">
    <property type="entry name" value="DarT"/>
    <property type="match status" value="1"/>
</dbReference>
<dbReference type="InterPro" id="IPR029494">
    <property type="entry name" value="DarT"/>
</dbReference>
<reference evidence="9" key="1">
    <citation type="journal article" date="2019" name="Int. J. Syst. Evol. Microbiol.">
        <title>The Global Catalogue of Microorganisms (GCM) 10K type strain sequencing project: providing services to taxonomists for standard genome sequencing and annotation.</title>
        <authorList>
            <consortium name="The Broad Institute Genomics Platform"/>
            <consortium name="The Broad Institute Genome Sequencing Center for Infectious Disease"/>
            <person name="Wu L."/>
            <person name="Ma J."/>
        </authorList>
    </citation>
    <scope>NUCLEOTIDE SEQUENCE [LARGE SCALE GENOMIC DNA]</scope>
    <source>
        <strain evidence="9">CCUG 61484</strain>
    </source>
</reference>
<comment type="caution">
    <text evidence="8">The sequence shown here is derived from an EMBL/GenBank/DDBJ whole genome shotgun (WGS) entry which is preliminary data.</text>
</comment>
<evidence type="ECO:0000313" key="8">
    <source>
        <dbReference type="EMBL" id="MFD0795250.1"/>
    </source>
</evidence>
<evidence type="ECO:0000256" key="3">
    <source>
        <dbReference type="ARBA" id="ARBA00022679"/>
    </source>
</evidence>
<evidence type="ECO:0000256" key="1">
    <source>
        <dbReference type="ARBA" id="ARBA00022649"/>
    </source>
</evidence>
<feature type="active site" description="Proton acceptor" evidence="6">
    <location>
        <position position="52"/>
    </location>
</feature>
<keyword evidence="1 6" id="KW-1277">Toxin-antitoxin system</keyword>
<feature type="binding site" evidence="6">
    <location>
        <position position="52"/>
    </location>
    <ligand>
        <name>NAD(+)</name>
        <dbReference type="ChEBI" id="CHEBI:57540"/>
    </ligand>
</feature>
<comment type="similarity">
    <text evidence="6">Belongs to the DarT ADP-ribosyltransferase family.</text>
</comment>
<keyword evidence="3 6" id="KW-0808">Transferase</keyword>
<feature type="domain" description="DarT" evidence="7">
    <location>
        <begin position="9"/>
        <end position="213"/>
    </location>
</feature>
<name>A0ABW3AWI8_9SPHI</name>
<keyword evidence="4 6" id="KW-0548">Nucleotidyltransferase</keyword>
<keyword evidence="9" id="KW-1185">Reference proteome</keyword>
<dbReference type="RefSeq" id="WP_377117468.1">
    <property type="nucleotide sequence ID" value="NZ_JBHTHZ010000014.1"/>
</dbReference>
<keyword evidence="5 6" id="KW-0238">DNA-binding</keyword>
<dbReference type="Proteomes" id="UP001597010">
    <property type="component" value="Unassembled WGS sequence"/>
</dbReference>
<evidence type="ECO:0000256" key="5">
    <source>
        <dbReference type="ARBA" id="ARBA00023125"/>
    </source>
</evidence>
<accession>A0ABW3AWI8</accession>
<organism evidence="8 9">
    <name type="scientific">Mucilaginibacter litoreus</name>
    <dbReference type="NCBI Taxonomy" id="1048221"/>
    <lineage>
        <taxon>Bacteria</taxon>
        <taxon>Pseudomonadati</taxon>
        <taxon>Bacteroidota</taxon>
        <taxon>Sphingobacteriia</taxon>
        <taxon>Sphingobacteriales</taxon>
        <taxon>Sphingobacteriaceae</taxon>
        <taxon>Mucilaginibacter</taxon>
    </lineage>
</organism>
<comment type="catalytic activity">
    <reaction evidence="6">
        <text>a thymidine in DNA + NAD(+) = an N-(ADP-alpha-D-ribosyl)-thymidine in DNA + nicotinamide + H(+)</text>
        <dbReference type="Rhea" id="RHEA:71651"/>
        <dbReference type="Rhea" id="RHEA-COMP:13556"/>
        <dbReference type="Rhea" id="RHEA-COMP:18051"/>
        <dbReference type="ChEBI" id="CHEBI:15378"/>
        <dbReference type="ChEBI" id="CHEBI:17154"/>
        <dbReference type="ChEBI" id="CHEBI:57540"/>
        <dbReference type="ChEBI" id="CHEBI:137386"/>
        <dbReference type="ChEBI" id="CHEBI:191199"/>
    </reaction>
</comment>
<evidence type="ECO:0000256" key="6">
    <source>
        <dbReference type="PROSITE-ProRule" id="PRU01362"/>
    </source>
</evidence>
<feature type="binding site" evidence="6">
    <location>
        <begin position="13"/>
        <end position="15"/>
    </location>
    <ligand>
        <name>NAD(+)</name>
        <dbReference type="ChEBI" id="CHEBI:57540"/>
    </ligand>
</feature>
<protein>
    <submittedName>
        <fullName evidence="8">DUF4433 domain-containing protein</fullName>
    </submittedName>
</protein>
<dbReference type="PROSITE" id="PS52018">
    <property type="entry name" value="DART"/>
    <property type="match status" value="1"/>
</dbReference>